<protein>
    <submittedName>
        <fullName evidence="2">Uncharacterized protein</fullName>
    </submittedName>
</protein>
<sequence length="72" mass="8333">MFFLIFARKFASEMRKISKHLGLYVVYIGVLTLLICYATGWTRYNIPMLTGLALIIIGIIIHIVLQRRDGIY</sequence>
<dbReference type="Proteomes" id="UP000056252">
    <property type="component" value="Chromosome"/>
</dbReference>
<feature type="transmembrane region" description="Helical" evidence="1">
    <location>
        <begin position="21"/>
        <end position="40"/>
    </location>
</feature>
<keyword evidence="1" id="KW-0472">Membrane</keyword>
<evidence type="ECO:0000313" key="3">
    <source>
        <dbReference type="Proteomes" id="UP000056252"/>
    </source>
</evidence>
<reference evidence="3" key="1">
    <citation type="submission" date="2015-11" db="EMBL/GenBank/DDBJ databases">
        <authorList>
            <person name="Holder M.E."/>
            <person name="Ajami N.J."/>
            <person name="Petrosino J.F."/>
        </authorList>
    </citation>
    <scope>NUCLEOTIDE SEQUENCE [LARGE SCALE GENOMIC DNA]</scope>
    <source>
        <strain evidence="3">F0113</strain>
    </source>
</reference>
<evidence type="ECO:0000313" key="2">
    <source>
        <dbReference type="EMBL" id="ALO48078.1"/>
    </source>
</evidence>
<name>A0A0S2KIY8_9BACT</name>
<organism evidence="2 3">
    <name type="scientific">Hoylesella enoeca</name>
    <dbReference type="NCBI Taxonomy" id="76123"/>
    <lineage>
        <taxon>Bacteria</taxon>
        <taxon>Pseudomonadati</taxon>
        <taxon>Bacteroidota</taxon>
        <taxon>Bacteroidia</taxon>
        <taxon>Bacteroidales</taxon>
        <taxon>Prevotellaceae</taxon>
        <taxon>Hoylesella</taxon>
    </lineage>
</organism>
<feature type="transmembrane region" description="Helical" evidence="1">
    <location>
        <begin position="46"/>
        <end position="65"/>
    </location>
</feature>
<dbReference type="KEGG" id="peo:AS203_02355"/>
<keyword evidence="3" id="KW-1185">Reference proteome</keyword>
<dbReference type="EMBL" id="CP013195">
    <property type="protein sequence ID" value="ALO48078.1"/>
    <property type="molecule type" value="Genomic_DNA"/>
</dbReference>
<accession>A0A0S2KIY8</accession>
<gene>
    <name evidence="2" type="ORF">AS203_02355</name>
</gene>
<keyword evidence="1" id="KW-1133">Transmembrane helix</keyword>
<evidence type="ECO:0000256" key="1">
    <source>
        <dbReference type="SAM" id="Phobius"/>
    </source>
</evidence>
<keyword evidence="1" id="KW-0812">Transmembrane</keyword>
<dbReference type="AlphaFoldDB" id="A0A0S2KIY8"/>
<proteinExistence type="predicted"/>